<keyword evidence="2" id="KW-1185">Reference proteome</keyword>
<gene>
    <name evidence="1" type="ORF">KIPB_000474</name>
</gene>
<sequence>MGKKHFHCELPPNKTASALVCTHKGSLLVGVGNGVYRVGKEGLHETPMLQVDSKVERLNCVGDCLICLTNTSLSLSLGEETVSVPLCASASDWCHLHTGTLTNLTPPTHTDTQTEADEMGALTDKGTLDIALACTDGTLRVYRVRPHLPLSITHTGSVKLRCTCVTGVDCEPPALVYSWEGSVGVVTKGKTSHVLTLPHHVTSVSIADVTGDGTLEMVVVSGGGLTACRLLPDFSSLPIRVPPLEGVVDILCRKGSLYVARASGCVSRLTLDCECETMCVEPEAHGIGRGPNNNISRAVVRGISTSLSGLVPVGQESDTRRLASLQESIMELEVRLNGEPETSVRETSAPDVGTASLWAPTTTSAALAATPYPSISVKVRPSLRTLSIELEVAVSTPVSAFMLLLPRAMVVTDLTPTGKWEELSQGVRVTFPVPTSVCTITVRMPDGGAGGKGQVMATPAPFTRTQLACPLLAPYRPTIMGTFHIPLLPFYTIASLSPVVQEKGVDGGGGSATAQTSARPVGYRASGPYKSGIEDIVKGLAEGGRVELPLSLLGPADIVHISYRDTEGERDEGFTKGTMIVIEAASPFVGRLVARHILDRKRGRGFTCDTHLGGIVSRIRAVPTQLVHQIGAAQADYVAATLRSDYTACGGEVGVVDVVVDRVVQVVAQTAGGTALGPSFDGVTELLQLFSELFRKRSEA</sequence>
<dbReference type="EMBL" id="BDIP01000053">
    <property type="protein sequence ID" value="GIQ79775.1"/>
    <property type="molecule type" value="Genomic_DNA"/>
</dbReference>
<organism evidence="1 2">
    <name type="scientific">Kipferlia bialata</name>
    <dbReference type="NCBI Taxonomy" id="797122"/>
    <lineage>
        <taxon>Eukaryota</taxon>
        <taxon>Metamonada</taxon>
        <taxon>Carpediemonas-like organisms</taxon>
        <taxon>Kipferlia</taxon>
    </lineage>
</organism>
<accession>A0A9K3CP30</accession>
<comment type="caution">
    <text evidence="1">The sequence shown here is derived from an EMBL/GenBank/DDBJ whole genome shotgun (WGS) entry which is preliminary data.</text>
</comment>
<protein>
    <submittedName>
        <fullName evidence="1">Uncharacterized protein</fullName>
    </submittedName>
</protein>
<evidence type="ECO:0000313" key="2">
    <source>
        <dbReference type="Proteomes" id="UP000265618"/>
    </source>
</evidence>
<evidence type="ECO:0000313" key="1">
    <source>
        <dbReference type="EMBL" id="GIQ79775.1"/>
    </source>
</evidence>
<name>A0A9K3CP30_9EUKA</name>
<dbReference type="Proteomes" id="UP000265618">
    <property type="component" value="Unassembled WGS sequence"/>
</dbReference>
<reference evidence="1 2" key="1">
    <citation type="journal article" date="2018" name="PLoS ONE">
        <title>The draft genome of Kipferlia bialata reveals reductive genome evolution in fornicate parasites.</title>
        <authorList>
            <person name="Tanifuji G."/>
            <person name="Takabayashi S."/>
            <person name="Kume K."/>
            <person name="Takagi M."/>
            <person name="Nakayama T."/>
            <person name="Kamikawa R."/>
            <person name="Inagaki Y."/>
            <person name="Hashimoto T."/>
        </authorList>
    </citation>
    <scope>NUCLEOTIDE SEQUENCE [LARGE SCALE GENOMIC DNA]</scope>
    <source>
        <strain evidence="1">NY0173</strain>
    </source>
</reference>
<dbReference type="AlphaFoldDB" id="A0A9K3CP30"/>
<proteinExistence type="predicted"/>